<evidence type="ECO:0000313" key="1">
    <source>
        <dbReference type="EMBL" id="TGO12948.1"/>
    </source>
</evidence>
<protein>
    <submittedName>
        <fullName evidence="1">Uncharacterized protein</fullName>
    </submittedName>
</protein>
<gene>
    <name evidence="1" type="ORF">BTUL_0079g00090</name>
</gene>
<dbReference type="Proteomes" id="UP000297777">
    <property type="component" value="Unassembled WGS sequence"/>
</dbReference>
<dbReference type="AlphaFoldDB" id="A0A4Z1EQ04"/>
<reference evidence="1 2" key="1">
    <citation type="submission" date="2017-12" db="EMBL/GenBank/DDBJ databases">
        <title>Comparative genomics of Botrytis spp.</title>
        <authorList>
            <person name="Valero-Jimenez C.A."/>
            <person name="Tapia P."/>
            <person name="Veloso J."/>
            <person name="Silva-Moreno E."/>
            <person name="Staats M."/>
            <person name="Valdes J.H."/>
            <person name="Van Kan J.A.L."/>
        </authorList>
    </citation>
    <scope>NUCLEOTIDE SEQUENCE [LARGE SCALE GENOMIC DNA]</scope>
    <source>
        <strain evidence="1 2">Bt9001</strain>
    </source>
</reference>
<proteinExistence type="predicted"/>
<comment type="caution">
    <text evidence="1">The sequence shown here is derived from an EMBL/GenBank/DDBJ whole genome shotgun (WGS) entry which is preliminary data.</text>
</comment>
<name>A0A4Z1EQ04_9HELO</name>
<evidence type="ECO:0000313" key="2">
    <source>
        <dbReference type="Proteomes" id="UP000297777"/>
    </source>
</evidence>
<keyword evidence="2" id="KW-1185">Reference proteome</keyword>
<accession>A0A4Z1EQ04</accession>
<organism evidence="1 2">
    <name type="scientific">Botrytis tulipae</name>
    <dbReference type="NCBI Taxonomy" id="87230"/>
    <lineage>
        <taxon>Eukaryota</taxon>
        <taxon>Fungi</taxon>
        <taxon>Dikarya</taxon>
        <taxon>Ascomycota</taxon>
        <taxon>Pezizomycotina</taxon>
        <taxon>Leotiomycetes</taxon>
        <taxon>Helotiales</taxon>
        <taxon>Sclerotiniaceae</taxon>
        <taxon>Botrytis</taxon>
    </lineage>
</organism>
<dbReference type="EMBL" id="PQXH01000079">
    <property type="protein sequence ID" value="TGO12948.1"/>
    <property type="molecule type" value="Genomic_DNA"/>
</dbReference>
<sequence length="77" mass="8940">MCRAVPDARIWSMAKDFRAWVLIPFMAKRIDNHSAPSVKTEHAIADSLKMCEHDYYWRAMVKVPAGRHPTRYLLPAN</sequence>